<dbReference type="PANTHER" id="PTHR43066">
    <property type="entry name" value="RHOMBOID-RELATED PROTEIN"/>
    <property type="match status" value="1"/>
</dbReference>
<dbReference type="InterPro" id="IPR035952">
    <property type="entry name" value="Rhomboid-like_sf"/>
</dbReference>
<reference evidence="11" key="1">
    <citation type="journal article" date="2022" name="bioRxiv">
        <title>Genomics of Preaxostyla Flagellates Illuminates Evolutionary Transitions and the Path Towards Mitochondrial Loss.</title>
        <authorList>
            <person name="Novak L.V.F."/>
            <person name="Treitli S.C."/>
            <person name="Pyrih J."/>
            <person name="Halakuc P."/>
            <person name="Pipaliya S.V."/>
            <person name="Vacek V."/>
            <person name="Brzon O."/>
            <person name="Soukal P."/>
            <person name="Eme L."/>
            <person name="Dacks J.B."/>
            <person name="Karnkowska A."/>
            <person name="Elias M."/>
            <person name="Hampl V."/>
        </authorList>
    </citation>
    <scope>NUCLEOTIDE SEQUENCE</scope>
    <source>
        <strain evidence="11">RCP-MX</strain>
    </source>
</reference>
<accession>A0ABQ8UV05</accession>
<comment type="similarity">
    <text evidence="2">Belongs to the peptidase S54 family.</text>
</comment>
<keyword evidence="5" id="KW-0378">Hydrolase</keyword>
<dbReference type="InterPro" id="IPR022764">
    <property type="entry name" value="Peptidase_S54_rhomboid_dom"/>
</dbReference>
<gene>
    <name evidence="11" type="ORF">PAPYR_897</name>
</gene>
<dbReference type="PANTHER" id="PTHR43066:SF1">
    <property type="entry name" value="RHOMBOID PROTEIN 2"/>
    <property type="match status" value="1"/>
</dbReference>
<dbReference type="SUPFAM" id="SSF144091">
    <property type="entry name" value="Rhomboid-like"/>
    <property type="match status" value="1"/>
</dbReference>
<keyword evidence="7 9" id="KW-0472">Membrane</keyword>
<evidence type="ECO:0000256" key="1">
    <source>
        <dbReference type="ARBA" id="ARBA00004141"/>
    </source>
</evidence>
<feature type="transmembrane region" description="Helical" evidence="9">
    <location>
        <begin position="75"/>
        <end position="94"/>
    </location>
</feature>
<dbReference type="SMART" id="SM01160">
    <property type="entry name" value="DUF1751"/>
    <property type="match status" value="1"/>
</dbReference>
<evidence type="ECO:0000256" key="3">
    <source>
        <dbReference type="ARBA" id="ARBA00022670"/>
    </source>
</evidence>
<feature type="region of interest" description="Disordered" evidence="8">
    <location>
        <begin position="366"/>
        <end position="393"/>
    </location>
</feature>
<proteinExistence type="inferred from homology"/>
<feature type="region of interest" description="Disordered" evidence="8">
    <location>
        <begin position="254"/>
        <end position="338"/>
    </location>
</feature>
<keyword evidence="6 9" id="KW-1133">Transmembrane helix</keyword>
<evidence type="ECO:0000256" key="5">
    <source>
        <dbReference type="ARBA" id="ARBA00022801"/>
    </source>
</evidence>
<dbReference type="Proteomes" id="UP001141327">
    <property type="component" value="Unassembled WGS sequence"/>
</dbReference>
<evidence type="ECO:0000259" key="10">
    <source>
        <dbReference type="Pfam" id="PF01694"/>
    </source>
</evidence>
<sequence length="522" mass="54725">MNSRGTRQQAQIDSAGSRVKAWVSTIPFGTRLVACLLVGVFVFGLVAGRDVAWVCTLPAAVIYSFQFWRLLTPPIFHANILHITLNIAALLPMGRELERDLGTMRFLWLNILFGILSGAINVLMAWFVFITVGLVGPLRECGIGYSGVLFGLIVVQSQRAEAQTISVFGWFRVPRVLYPFALLAVTQLLMQGSSFIGHLCGILIGYGYSYRLLRWLDPASFLARLEQAPLLSGLPGRYPSWIASAQAAGSRPILPLFGGESSRPPTGAHPSGSDSFGGGHVLGRGAAPAAPPPGSSSISGGTGARSGSADPMLSGGHVLGSAPRQQSPQPPPLAPAVVLLPSRNAPDDEELQPLLAATAEDDALTPAQFEAPPPAPQDQPSQKQFRSAPAQTAEPMSIPQYAAPVFYTDPSVPTDSPLAMFSASFYPTLIPGVNLTQGLPWAPQQPRPAASEAIPPADPPQGPAPISASPPPMENIPSVASECPAPPAADQAPQVVTAAAMVLSTMAPPQALAAPDARPPTP</sequence>
<feature type="transmembrane region" description="Helical" evidence="9">
    <location>
        <begin position="106"/>
        <end position="135"/>
    </location>
</feature>
<feature type="region of interest" description="Disordered" evidence="8">
    <location>
        <begin position="439"/>
        <end position="492"/>
    </location>
</feature>
<comment type="caution">
    <text evidence="11">The sequence shown here is derived from an EMBL/GenBank/DDBJ whole genome shotgun (WGS) entry which is preliminary data.</text>
</comment>
<feature type="compositionally biased region" description="Pro residues" evidence="8">
    <location>
        <begin position="456"/>
        <end position="474"/>
    </location>
</feature>
<evidence type="ECO:0000313" key="11">
    <source>
        <dbReference type="EMBL" id="KAJ4462291.1"/>
    </source>
</evidence>
<feature type="transmembrane region" description="Helical" evidence="9">
    <location>
        <begin position="21"/>
        <end position="45"/>
    </location>
</feature>
<evidence type="ECO:0000256" key="2">
    <source>
        <dbReference type="ARBA" id="ARBA00009045"/>
    </source>
</evidence>
<evidence type="ECO:0000256" key="4">
    <source>
        <dbReference type="ARBA" id="ARBA00022692"/>
    </source>
</evidence>
<keyword evidence="12" id="KW-1185">Reference proteome</keyword>
<evidence type="ECO:0000256" key="8">
    <source>
        <dbReference type="SAM" id="MobiDB-lite"/>
    </source>
</evidence>
<evidence type="ECO:0000256" key="9">
    <source>
        <dbReference type="SAM" id="Phobius"/>
    </source>
</evidence>
<name>A0ABQ8UV05_9EUKA</name>
<evidence type="ECO:0000256" key="7">
    <source>
        <dbReference type="ARBA" id="ARBA00023136"/>
    </source>
</evidence>
<protein>
    <submittedName>
        <fullName evidence="11">Rhomboid family protein</fullName>
    </submittedName>
</protein>
<feature type="compositionally biased region" description="Low complexity" evidence="8">
    <location>
        <begin position="295"/>
        <end position="309"/>
    </location>
</feature>
<feature type="domain" description="Peptidase S54 rhomboid" evidence="10">
    <location>
        <begin position="65"/>
        <end position="214"/>
    </location>
</feature>
<dbReference type="Pfam" id="PF01694">
    <property type="entry name" value="Rhomboid"/>
    <property type="match status" value="1"/>
</dbReference>
<organism evidence="11 12">
    <name type="scientific">Paratrimastix pyriformis</name>
    <dbReference type="NCBI Taxonomy" id="342808"/>
    <lineage>
        <taxon>Eukaryota</taxon>
        <taxon>Metamonada</taxon>
        <taxon>Preaxostyla</taxon>
        <taxon>Paratrimastigidae</taxon>
        <taxon>Paratrimastix</taxon>
    </lineage>
</organism>
<dbReference type="Gene3D" id="1.20.1540.10">
    <property type="entry name" value="Rhomboid-like"/>
    <property type="match status" value="1"/>
</dbReference>
<keyword evidence="4 9" id="KW-0812">Transmembrane</keyword>
<evidence type="ECO:0000256" key="6">
    <source>
        <dbReference type="ARBA" id="ARBA00022989"/>
    </source>
</evidence>
<comment type="subcellular location">
    <subcellularLocation>
        <location evidence="1">Membrane</location>
        <topology evidence="1">Multi-pass membrane protein</topology>
    </subcellularLocation>
</comment>
<keyword evidence="3" id="KW-0645">Protease</keyword>
<evidence type="ECO:0000313" key="12">
    <source>
        <dbReference type="Proteomes" id="UP001141327"/>
    </source>
</evidence>
<dbReference type="EMBL" id="JAPMOS010000003">
    <property type="protein sequence ID" value="KAJ4462291.1"/>
    <property type="molecule type" value="Genomic_DNA"/>
</dbReference>
<feature type="transmembrane region" description="Helical" evidence="9">
    <location>
        <begin position="142"/>
        <end position="160"/>
    </location>
</feature>